<protein>
    <submittedName>
        <fullName evidence="1">Uncharacterized protein</fullName>
    </submittedName>
</protein>
<organism evidence="1">
    <name type="scientific">Anguilla anguilla</name>
    <name type="common">European freshwater eel</name>
    <name type="synonym">Muraena anguilla</name>
    <dbReference type="NCBI Taxonomy" id="7936"/>
    <lineage>
        <taxon>Eukaryota</taxon>
        <taxon>Metazoa</taxon>
        <taxon>Chordata</taxon>
        <taxon>Craniata</taxon>
        <taxon>Vertebrata</taxon>
        <taxon>Euteleostomi</taxon>
        <taxon>Actinopterygii</taxon>
        <taxon>Neopterygii</taxon>
        <taxon>Teleostei</taxon>
        <taxon>Anguilliformes</taxon>
        <taxon>Anguillidae</taxon>
        <taxon>Anguilla</taxon>
    </lineage>
</organism>
<evidence type="ECO:0000313" key="1">
    <source>
        <dbReference type="EMBL" id="JAH28712.1"/>
    </source>
</evidence>
<sequence>MQLKKDNVTQMNVMSCLYKLKYIIYLNIYKFTNENA</sequence>
<proteinExistence type="predicted"/>
<dbReference type="AlphaFoldDB" id="A0A0E9RIR9"/>
<reference evidence="1" key="2">
    <citation type="journal article" date="2015" name="Fish Shellfish Immunol.">
        <title>Early steps in the European eel (Anguilla anguilla)-Vibrio vulnificus interaction in the gills: Role of the RtxA13 toxin.</title>
        <authorList>
            <person name="Callol A."/>
            <person name="Pajuelo D."/>
            <person name="Ebbesson L."/>
            <person name="Teles M."/>
            <person name="MacKenzie S."/>
            <person name="Amaro C."/>
        </authorList>
    </citation>
    <scope>NUCLEOTIDE SEQUENCE</scope>
</reference>
<name>A0A0E9RIR9_ANGAN</name>
<dbReference type="EMBL" id="GBXM01079865">
    <property type="protein sequence ID" value="JAH28712.1"/>
    <property type="molecule type" value="Transcribed_RNA"/>
</dbReference>
<reference evidence="1" key="1">
    <citation type="submission" date="2014-11" db="EMBL/GenBank/DDBJ databases">
        <authorList>
            <person name="Amaro Gonzalez C."/>
        </authorList>
    </citation>
    <scope>NUCLEOTIDE SEQUENCE</scope>
</reference>
<accession>A0A0E9RIR9</accession>